<gene>
    <name evidence="2" type="ORF">HZU44_05265</name>
</gene>
<evidence type="ECO:0000313" key="2">
    <source>
        <dbReference type="EMBL" id="QLJ99534.1"/>
    </source>
</evidence>
<dbReference type="InterPro" id="IPR023809">
    <property type="entry name" value="Thiopep_bacteriocin_synth_dom"/>
</dbReference>
<name>A0A7D5YJN3_9ACTN</name>
<evidence type="ECO:0000259" key="1">
    <source>
        <dbReference type="Pfam" id="PF14028"/>
    </source>
</evidence>
<dbReference type="Pfam" id="PF14028">
    <property type="entry name" value="Lant_dehydr_C"/>
    <property type="match status" value="1"/>
</dbReference>
<proteinExistence type="predicted"/>
<dbReference type="EMBL" id="CP058905">
    <property type="protein sequence ID" value="QLJ99534.1"/>
    <property type="molecule type" value="Genomic_DNA"/>
</dbReference>
<protein>
    <recommendedName>
        <fullName evidence="1">Thiopeptide-type bacteriocin biosynthesis domain-containing protein</fullName>
    </recommendedName>
</protein>
<organism evidence="2">
    <name type="scientific">Micromonospora carbonacea</name>
    <dbReference type="NCBI Taxonomy" id="47853"/>
    <lineage>
        <taxon>Bacteria</taxon>
        <taxon>Bacillati</taxon>
        <taxon>Actinomycetota</taxon>
        <taxon>Actinomycetes</taxon>
        <taxon>Micromonosporales</taxon>
        <taxon>Micromonosporaceae</taxon>
        <taxon>Micromonospora</taxon>
    </lineage>
</organism>
<accession>A0A7D5YJN3</accession>
<reference evidence="2" key="1">
    <citation type="submission" date="2020-08" db="EMBL/GenBank/DDBJ databases">
        <title>A bifunctional nitrone conjugated secondary metabolite targeting the ribosome.</title>
        <authorList>
            <person name="Limbrick E.M."/>
            <person name="Graf M."/>
            <person name="Derewacz D.K."/>
            <person name="Nguyen F."/>
            <person name="Spraggins J.M."/>
            <person name="Wieland M."/>
            <person name="Ynigez-Gutierrez A.E."/>
            <person name="Reisman B.J."/>
            <person name="Zinshteyn B."/>
            <person name="McCulloch K."/>
            <person name="Iverson T.M."/>
            <person name="Green R."/>
            <person name="Wilson D.N."/>
            <person name="Bachmann B.O."/>
        </authorList>
    </citation>
    <scope>NUCLEOTIDE SEQUENCE</scope>
    <source>
        <strain evidence="2">Africana</strain>
    </source>
</reference>
<sequence>MSNNSFQLTVNVPWSVQEDILLDVAAPLLDHSMELGETERWFYLRENHRGTPYLRLRIWCSTRSVVERLKAHIATQAVGAAAPNEMFVDRPYNYEHDWLGGPGGLDMLESFWAETTPLAVRSLRLTRGDRALRMAHAFDLLVCTGALLGPRLPGRLGELGFRAGYLSYLATYEGYLLLIRDPEAVRAKQNRRYEMNRDRLRARARELVEALQEPEGDLSGLPEFAGEWTHVLRSYLPRIQQGFDEGRLFLYANPRNGELVKLAPSPDGLYRRPEVPWLADAPTPAVAGIHRAIADNPYFQGMIREDRRFLASRLAQGYTHWHLYRLGFTLADRYTLFHLVARSFEEEFGLDAVEIIRSVQPESEAAR</sequence>
<feature type="domain" description="Thiopeptide-type bacteriocin biosynthesis" evidence="1">
    <location>
        <begin position="16"/>
        <end position="343"/>
    </location>
</feature>
<dbReference type="AlphaFoldDB" id="A0A7D5YJN3"/>